<gene>
    <name evidence="1" type="ORF">CPBP_00458</name>
</gene>
<evidence type="ECO:0000313" key="2">
    <source>
        <dbReference type="Proteomes" id="UP000594001"/>
    </source>
</evidence>
<reference evidence="1 2" key="1">
    <citation type="submission" date="2020-06" db="EMBL/GenBank/DDBJ databases">
        <title>The endosymbiont of the kinetoplastid Bodo saltans is a Paracaedibacter-like alpha-proteobacterium possessing a putative toxin-antitoxin system.</title>
        <authorList>
            <person name="Midha S."/>
            <person name="Rigden D.J."/>
            <person name="Siozios S."/>
            <person name="Hurst G.D.D."/>
            <person name="Jackson A.P."/>
        </authorList>
    </citation>
    <scope>NUCLEOTIDE SEQUENCE [LARGE SCALE GENOMIC DNA]</scope>
    <source>
        <strain evidence="1">Lake Konstanz</strain>
    </source>
</reference>
<dbReference type="Proteomes" id="UP000594001">
    <property type="component" value="Chromosome"/>
</dbReference>
<organism evidence="1 2">
    <name type="scientific">Candidatus Bodocaedibacter vickermanii</name>
    <dbReference type="NCBI Taxonomy" id="2741701"/>
    <lineage>
        <taxon>Bacteria</taxon>
        <taxon>Pseudomonadati</taxon>
        <taxon>Pseudomonadota</taxon>
        <taxon>Alphaproteobacteria</taxon>
        <taxon>Holosporales</taxon>
        <taxon>Candidatus Paracaedibacteraceae</taxon>
        <taxon>Candidatus Bodocaedibacter</taxon>
    </lineage>
</organism>
<dbReference type="EMBL" id="CP054719">
    <property type="protein sequence ID" value="QOL19693.1"/>
    <property type="molecule type" value="Genomic_DNA"/>
</dbReference>
<protein>
    <submittedName>
        <fullName evidence="1">Uncharacterized protein</fullName>
    </submittedName>
</protein>
<name>A0A7L9RSU3_9PROT</name>
<keyword evidence="2" id="KW-1185">Reference proteome</keyword>
<sequence length="39" mass="4227">MLKKLLLTAALSASTYGADADIEYFDPNFALLANHLADQ</sequence>
<dbReference type="KEGG" id="pbal:CPBP_00458"/>
<dbReference type="AlphaFoldDB" id="A0A7L9RSU3"/>
<accession>A0A7L9RSU3</accession>
<proteinExistence type="predicted"/>
<evidence type="ECO:0000313" key="1">
    <source>
        <dbReference type="EMBL" id="QOL19693.1"/>
    </source>
</evidence>